<proteinExistence type="predicted"/>
<comment type="caution">
    <text evidence="2">The sequence shown here is derived from an EMBL/GenBank/DDBJ whole genome shotgun (WGS) entry which is preliminary data.</text>
</comment>
<protein>
    <submittedName>
        <fullName evidence="2">Uncharacterized protein</fullName>
    </submittedName>
</protein>
<evidence type="ECO:0000313" key="2">
    <source>
        <dbReference type="EMBL" id="KAF2842015.1"/>
    </source>
</evidence>
<name>A0A9P4SHQ5_9PEZI</name>
<feature type="region of interest" description="Disordered" evidence="1">
    <location>
        <begin position="48"/>
        <end position="76"/>
    </location>
</feature>
<reference evidence="2" key="1">
    <citation type="journal article" date="2020" name="Stud. Mycol.">
        <title>101 Dothideomycetes genomes: a test case for predicting lifestyles and emergence of pathogens.</title>
        <authorList>
            <person name="Haridas S."/>
            <person name="Albert R."/>
            <person name="Binder M."/>
            <person name="Bloem J."/>
            <person name="Labutti K."/>
            <person name="Salamov A."/>
            <person name="Andreopoulos B."/>
            <person name="Baker S."/>
            <person name="Barry K."/>
            <person name="Bills G."/>
            <person name="Bluhm B."/>
            <person name="Cannon C."/>
            <person name="Castanera R."/>
            <person name="Culley D."/>
            <person name="Daum C."/>
            <person name="Ezra D."/>
            <person name="Gonzalez J."/>
            <person name="Henrissat B."/>
            <person name="Kuo A."/>
            <person name="Liang C."/>
            <person name="Lipzen A."/>
            <person name="Lutzoni F."/>
            <person name="Magnuson J."/>
            <person name="Mondo S."/>
            <person name="Nolan M."/>
            <person name="Ohm R."/>
            <person name="Pangilinan J."/>
            <person name="Park H.-J."/>
            <person name="Ramirez L."/>
            <person name="Alfaro M."/>
            <person name="Sun H."/>
            <person name="Tritt A."/>
            <person name="Yoshinaga Y."/>
            <person name="Zwiers L.-H."/>
            <person name="Turgeon B."/>
            <person name="Goodwin S."/>
            <person name="Spatafora J."/>
            <person name="Crous P."/>
            <person name="Grigoriev I."/>
        </authorList>
    </citation>
    <scope>NUCLEOTIDE SEQUENCE</scope>
    <source>
        <strain evidence="2">CBS 101060</strain>
    </source>
</reference>
<dbReference type="AlphaFoldDB" id="A0A9P4SHQ5"/>
<feature type="compositionally biased region" description="Basic and acidic residues" evidence="1">
    <location>
        <begin position="273"/>
        <end position="284"/>
    </location>
</feature>
<evidence type="ECO:0000313" key="3">
    <source>
        <dbReference type="Proteomes" id="UP000799429"/>
    </source>
</evidence>
<gene>
    <name evidence="2" type="ORF">M501DRAFT_1013384</name>
</gene>
<accession>A0A9P4SHQ5</accession>
<feature type="region of interest" description="Disordered" evidence="1">
    <location>
        <begin position="263"/>
        <end position="284"/>
    </location>
</feature>
<dbReference type="EMBL" id="MU006090">
    <property type="protein sequence ID" value="KAF2842015.1"/>
    <property type="molecule type" value="Genomic_DNA"/>
</dbReference>
<organism evidence="2 3">
    <name type="scientific">Patellaria atrata CBS 101060</name>
    <dbReference type="NCBI Taxonomy" id="1346257"/>
    <lineage>
        <taxon>Eukaryota</taxon>
        <taxon>Fungi</taxon>
        <taxon>Dikarya</taxon>
        <taxon>Ascomycota</taxon>
        <taxon>Pezizomycotina</taxon>
        <taxon>Dothideomycetes</taxon>
        <taxon>Dothideomycetes incertae sedis</taxon>
        <taxon>Patellariales</taxon>
        <taxon>Patellariaceae</taxon>
        <taxon>Patellaria</taxon>
    </lineage>
</organism>
<dbReference type="OrthoDB" id="7383284at2759"/>
<sequence length="284" mass="29782">MPVVDASMTAEPAKVPTKASTPETDKATSILTENLETLSVTEPVSDVYRAPTSTPTERTRTPVDPIPTNNISGEDTPIAEAPMEKALMVEAPVSNTTADATLVNPLDAWTLTVNNLAADAPVVEVPIVQAPVADVPILDAAIFDTPGTGITMNAAPIADIGIANSTANVASVADTTTSNVPVADVTVAESQPIGSTVPVSNDEVPETTVATTIQFTEYELEDAELNRLIFGEIPPWNCELDRLMDQMDQARDAAERIEGTPMNVDRAGVGPVEGHEVAGSEDKL</sequence>
<feature type="region of interest" description="Disordered" evidence="1">
    <location>
        <begin position="1"/>
        <end position="29"/>
    </location>
</feature>
<dbReference type="Proteomes" id="UP000799429">
    <property type="component" value="Unassembled WGS sequence"/>
</dbReference>
<evidence type="ECO:0000256" key="1">
    <source>
        <dbReference type="SAM" id="MobiDB-lite"/>
    </source>
</evidence>
<feature type="compositionally biased region" description="Polar residues" evidence="1">
    <location>
        <begin position="18"/>
        <end position="29"/>
    </location>
</feature>
<keyword evidence="3" id="KW-1185">Reference proteome</keyword>